<accession>A0A285TXA9</accession>
<evidence type="ECO:0000313" key="1">
    <source>
        <dbReference type="EMBL" id="SOC30390.1"/>
    </source>
</evidence>
<reference evidence="1 2" key="1">
    <citation type="submission" date="2017-08" db="EMBL/GenBank/DDBJ databases">
        <authorList>
            <person name="de Groot N.N."/>
        </authorList>
    </citation>
    <scope>NUCLEOTIDE SEQUENCE [LARGE SCALE GENOMIC DNA]</scope>
    <source>
        <strain evidence="1 2">USBA 78</strain>
    </source>
</reference>
<evidence type="ECO:0000313" key="2">
    <source>
        <dbReference type="Proteomes" id="UP000219068"/>
    </source>
</evidence>
<name>A0A285TXA9_9PROT</name>
<dbReference type="Proteomes" id="UP000219068">
    <property type="component" value="Unassembled WGS sequence"/>
</dbReference>
<dbReference type="EMBL" id="OBMM01000009">
    <property type="protein sequence ID" value="SOC30390.1"/>
    <property type="molecule type" value="Genomic_DNA"/>
</dbReference>
<proteinExistence type="predicted"/>
<sequence length="112" mass="12524">MSDAMIVGAAMNQALVAAENSRDAWKKEAKDWEKIAKDAIATMKEKDMIVSGMNAIITAFKEMHPNSPLLSGSQQKYADGTEKTIARIKYEKAFDLRGRELGIENPEKHRKN</sequence>
<gene>
    <name evidence="1" type="ORF">SAMN05428964_10927</name>
</gene>
<organism evidence="1 2">
    <name type="scientific">Thalassospira xiamenensis</name>
    <dbReference type="NCBI Taxonomy" id="220697"/>
    <lineage>
        <taxon>Bacteria</taxon>
        <taxon>Pseudomonadati</taxon>
        <taxon>Pseudomonadota</taxon>
        <taxon>Alphaproteobacteria</taxon>
        <taxon>Rhodospirillales</taxon>
        <taxon>Thalassospiraceae</taxon>
        <taxon>Thalassospira</taxon>
    </lineage>
</organism>
<dbReference type="AlphaFoldDB" id="A0A285TXA9"/>
<dbReference type="RefSeq" id="WP_097053586.1">
    <property type="nucleotide sequence ID" value="NZ_OBMM01000009.1"/>
</dbReference>
<protein>
    <submittedName>
        <fullName evidence="1">Uncharacterized protein</fullName>
    </submittedName>
</protein>